<dbReference type="Proteomes" id="UP000001514">
    <property type="component" value="Unassembled WGS sequence"/>
</dbReference>
<dbReference type="Pfam" id="PF01535">
    <property type="entry name" value="PPR"/>
    <property type="match status" value="2"/>
</dbReference>
<gene>
    <name evidence="3" type="ORF">SELMODRAFT_90259</name>
</gene>
<keyword evidence="1" id="KW-0677">Repeat</keyword>
<proteinExistence type="predicted"/>
<dbReference type="GO" id="GO:0009451">
    <property type="term" value="P:RNA modification"/>
    <property type="evidence" value="ECO:0007669"/>
    <property type="project" value="InterPro"/>
</dbReference>
<dbReference type="GO" id="GO:0003723">
    <property type="term" value="F:RNA binding"/>
    <property type="evidence" value="ECO:0007669"/>
    <property type="project" value="InterPro"/>
</dbReference>
<dbReference type="AlphaFoldDB" id="D8RDB9"/>
<dbReference type="Gene3D" id="1.25.40.10">
    <property type="entry name" value="Tetratricopeptide repeat domain"/>
    <property type="match status" value="2"/>
</dbReference>
<feature type="repeat" description="PPR" evidence="2">
    <location>
        <begin position="28"/>
        <end position="62"/>
    </location>
</feature>
<dbReference type="InParanoid" id="D8RDB9"/>
<dbReference type="HOGENOM" id="CLU_002706_0_0_1"/>
<dbReference type="NCBIfam" id="TIGR00756">
    <property type="entry name" value="PPR"/>
    <property type="match status" value="1"/>
</dbReference>
<dbReference type="PANTHER" id="PTHR47926">
    <property type="entry name" value="PENTATRICOPEPTIDE REPEAT-CONTAINING PROTEIN"/>
    <property type="match status" value="1"/>
</dbReference>
<evidence type="ECO:0000256" key="2">
    <source>
        <dbReference type="PROSITE-ProRule" id="PRU00708"/>
    </source>
</evidence>
<evidence type="ECO:0008006" key="5">
    <source>
        <dbReference type="Google" id="ProtNLM"/>
    </source>
</evidence>
<keyword evidence="4" id="KW-1185">Reference proteome</keyword>
<dbReference type="InterPro" id="IPR002885">
    <property type="entry name" value="PPR_rpt"/>
</dbReference>
<dbReference type="eggNOG" id="KOG4197">
    <property type="taxonomic scope" value="Eukaryota"/>
</dbReference>
<accession>D8RDB9</accession>
<evidence type="ECO:0000313" key="4">
    <source>
        <dbReference type="Proteomes" id="UP000001514"/>
    </source>
</evidence>
<dbReference type="InterPro" id="IPR046960">
    <property type="entry name" value="PPR_At4g14850-like_plant"/>
</dbReference>
<dbReference type="InterPro" id="IPR011990">
    <property type="entry name" value="TPR-like_helical_dom_sf"/>
</dbReference>
<protein>
    <recommendedName>
        <fullName evidence="5">Pentacotripeptide-repeat region of PRORP domain-containing protein</fullName>
    </recommendedName>
</protein>
<dbReference type="KEGG" id="smo:SELMODRAFT_90259"/>
<dbReference type="PROSITE" id="PS51375">
    <property type="entry name" value="PPR"/>
    <property type="match status" value="1"/>
</dbReference>
<reference evidence="3 4" key="1">
    <citation type="journal article" date="2011" name="Science">
        <title>The Selaginella genome identifies genetic changes associated with the evolution of vascular plants.</title>
        <authorList>
            <person name="Banks J.A."/>
            <person name="Nishiyama T."/>
            <person name="Hasebe M."/>
            <person name="Bowman J.L."/>
            <person name="Gribskov M."/>
            <person name="dePamphilis C."/>
            <person name="Albert V.A."/>
            <person name="Aono N."/>
            <person name="Aoyama T."/>
            <person name="Ambrose B.A."/>
            <person name="Ashton N.W."/>
            <person name="Axtell M.J."/>
            <person name="Barker E."/>
            <person name="Barker M.S."/>
            <person name="Bennetzen J.L."/>
            <person name="Bonawitz N.D."/>
            <person name="Chapple C."/>
            <person name="Cheng C."/>
            <person name="Correa L.G."/>
            <person name="Dacre M."/>
            <person name="DeBarry J."/>
            <person name="Dreyer I."/>
            <person name="Elias M."/>
            <person name="Engstrom E.M."/>
            <person name="Estelle M."/>
            <person name="Feng L."/>
            <person name="Finet C."/>
            <person name="Floyd S.K."/>
            <person name="Frommer W.B."/>
            <person name="Fujita T."/>
            <person name="Gramzow L."/>
            <person name="Gutensohn M."/>
            <person name="Harholt J."/>
            <person name="Hattori M."/>
            <person name="Heyl A."/>
            <person name="Hirai T."/>
            <person name="Hiwatashi Y."/>
            <person name="Ishikawa M."/>
            <person name="Iwata M."/>
            <person name="Karol K.G."/>
            <person name="Koehler B."/>
            <person name="Kolukisaoglu U."/>
            <person name="Kubo M."/>
            <person name="Kurata T."/>
            <person name="Lalonde S."/>
            <person name="Li K."/>
            <person name="Li Y."/>
            <person name="Litt A."/>
            <person name="Lyons E."/>
            <person name="Manning G."/>
            <person name="Maruyama T."/>
            <person name="Michael T.P."/>
            <person name="Mikami K."/>
            <person name="Miyazaki S."/>
            <person name="Morinaga S."/>
            <person name="Murata T."/>
            <person name="Mueller-Roeber B."/>
            <person name="Nelson D.R."/>
            <person name="Obara M."/>
            <person name="Oguri Y."/>
            <person name="Olmstead R.G."/>
            <person name="Onodera N."/>
            <person name="Petersen B.L."/>
            <person name="Pils B."/>
            <person name="Prigge M."/>
            <person name="Rensing S.A."/>
            <person name="Riano-Pachon D.M."/>
            <person name="Roberts A.W."/>
            <person name="Sato Y."/>
            <person name="Scheller H.V."/>
            <person name="Schulz B."/>
            <person name="Schulz C."/>
            <person name="Shakirov E.V."/>
            <person name="Shibagaki N."/>
            <person name="Shinohara N."/>
            <person name="Shippen D.E."/>
            <person name="Soerensen I."/>
            <person name="Sotooka R."/>
            <person name="Sugimoto N."/>
            <person name="Sugita M."/>
            <person name="Sumikawa N."/>
            <person name="Tanurdzic M."/>
            <person name="Theissen G."/>
            <person name="Ulvskov P."/>
            <person name="Wakazuki S."/>
            <person name="Weng J.K."/>
            <person name="Willats W.W."/>
            <person name="Wipf D."/>
            <person name="Wolf P.G."/>
            <person name="Yang L."/>
            <person name="Zimmer A.D."/>
            <person name="Zhu Q."/>
            <person name="Mitros T."/>
            <person name="Hellsten U."/>
            <person name="Loque D."/>
            <person name="Otillar R."/>
            <person name="Salamov A."/>
            <person name="Schmutz J."/>
            <person name="Shapiro H."/>
            <person name="Lindquist E."/>
            <person name="Lucas S."/>
            <person name="Rokhsar D."/>
            <person name="Grigoriev I.V."/>
        </authorList>
    </citation>
    <scope>NUCLEOTIDE SEQUENCE [LARGE SCALE GENOMIC DNA]</scope>
</reference>
<evidence type="ECO:0000256" key="1">
    <source>
        <dbReference type="ARBA" id="ARBA00022737"/>
    </source>
</evidence>
<dbReference type="PANTHER" id="PTHR47926:SF382">
    <property type="entry name" value="PENTACOTRIPEPTIDE-REPEAT REGION OF PRORP DOMAIN-CONTAINING PROTEIN"/>
    <property type="match status" value="1"/>
</dbReference>
<dbReference type="EMBL" id="GL377576">
    <property type="protein sequence ID" value="EFJ30286.1"/>
    <property type="molecule type" value="Genomic_DNA"/>
</dbReference>
<organism evidence="4">
    <name type="scientific">Selaginella moellendorffii</name>
    <name type="common">Spikemoss</name>
    <dbReference type="NCBI Taxonomy" id="88036"/>
    <lineage>
        <taxon>Eukaryota</taxon>
        <taxon>Viridiplantae</taxon>
        <taxon>Streptophyta</taxon>
        <taxon>Embryophyta</taxon>
        <taxon>Tracheophyta</taxon>
        <taxon>Lycopodiopsida</taxon>
        <taxon>Selaginellales</taxon>
        <taxon>Selaginellaceae</taxon>
        <taxon>Selaginella</taxon>
    </lineage>
</organism>
<dbReference type="Gramene" id="EFJ30286">
    <property type="protein sequence ID" value="EFJ30286"/>
    <property type="gene ID" value="SELMODRAFT_90259"/>
</dbReference>
<evidence type="ECO:0000313" key="3">
    <source>
        <dbReference type="EMBL" id="EFJ30286.1"/>
    </source>
</evidence>
<sequence>MNSMLAMLARIASVEECEKVFRWMPERSLISWTSMLAAYGQEGDLHRARQVFDEMPEIDLVAAAADGPDASSFVSALAAASHAGRVGLGVALFASMAADFGIAPVQQHWSCMVDLFARSGHLWCAEELLAHMPFAPDALEWRSLLAGASRVGGGGGSGDAVAALASLDDASGGGHALLANLCSRV</sequence>
<name>D8RDB9_SELML</name>